<feature type="compositionally biased region" description="Basic and acidic residues" evidence="1">
    <location>
        <begin position="1"/>
        <end position="12"/>
    </location>
</feature>
<keyword evidence="3" id="KW-1185">Reference proteome</keyword>
<dbReference type="Proteomes" id="UP001187415">
    <property type="component" value="Unassembled WGS sequence"/>
</dbReference>
<reference evidence="2" key="1">
    <citation type="submission" date="2023-07" db="EMBL/GenBank/DDBJ databases">
        <title>Chromosome-level Genome Assembly of Striped Snakehead (Channa striata).</title>
        <authorList>
            <person name="Liu H."/>
        </authorList>
    </citation>
    <scope>NUCLEOTIDE SEQUENCE</scope>
    <source>
        <strain evidence="2">Gz</strain>
        <tissue evidence="2">Muscle</tissue>
    </source>
</reference>
<proteinExistence type="predicted"/>
<evidence type="ECO:0000313" key="3">
    <source>
        <dbReference type="Proteomes" id="UP001187415"/>
    </source>
</evidence>
<evidence type="ECO:0000256" key="1">
    <source>
        <dbReference type="SAM" id="MobiDB-lite"/>
    </source>
</evidence>
<feature type="region of interest" description="Disordered" evidence="1">
    <location>
        <begin position="1"/>
        <end position="49"/>
    </location>
</feature>
<comment type="caution">
    <text evidence="2">The sequence shown here is derived from an EMBL/GenBank/DDBJ whole genome shotgun (WGS) entry which is preliminary data.</text>
</comment>
<organism evidence="2 3">
    <name type="scientific">Channa striata</name>
    <name type="common">Snakehead murrel</name>
    <name type="synonym">Ophicephalus striatus</name>
    <dbReference type="NCBI Taxonomy" id="64152"/>
    <lineage>
        <taxon>Eukaryota</taxon>
        <taxon>Metazoa</taxon>
        <taxon>Chordata</taxon>
        <taxon>Craniata</taxon>
        <taxon>Vertebrata</taxon>
        <taxon>Euteleostomi</taxon>
        <taxon>Actinopterygii</taxon>
        <taxon>Neopterygii</taxon>
        <taxon>Teleostei</taxon>
        <taxon>Neoteleostei</taxon>
        <taxon>Acanthomorphata</taxon>
        <taxon>Anabantaria</taxon>
        <taxon>Anabantiformes</taxon>
        <taxon>Channoidei</taxon>
        <taxon>Channidae</taxon>
        <taxon>Channa</taxon>
    </lineage>
</organism>
<sequence length="104" mass="11198">MGRQAAQEDSHFRAASVAVNASRQRRTDTRPQGVTVEPQGHSDNSLPSSLTPLVPSGLLLLAWLAALYQAETPQALPPSPQPPAQHSLHHPLLCADRYSATPFI</sequence>
<dbReference type="AlphaFoldDB" id="A0AA88N8J4"/>
<protein>
    <submittedName>
        <fullName evidence="2">Uncharacterized protein</fullName>
    </submittedName>
</protein>
<dbReference type="EMBL" id="JAUPFM010000005">
    <property type="protein sequence ID" value="KAK2851286.1"/>
    <property type="molecule type" value="Genomic_DNA"/>
</dbReference>
<name>A0AA88N8J4_CHASR</name>
<accession>A0AA88N8J4</accession>
<gene>
    <name evidence="2" type="ORF">Q5P01_007562</name>
</gene>
<evidence type="ECO:0000313" key="2">
    <source>
        <dbReference type="EMBL" id="KAK2851286.1"/>
    </source>
</evidence>